<comment type="caution">
    <text evidence="2">The sequence shown here is derived from an EMBL/GenBank/DDBJ whole genome shotgun (WGS) entry which is preliminary data.</text>
</comment>
<keyword evidence="2" id="KW-0645">Protease</keyword>
<dbReference type="RefSeq" id="WP_318781667.1">
    <property type="nucleotide sequence ID" value="NZ_BAAASY010000001.1"/>
</dbReference>
<keyword evidence="1" id="KW-1133">Transmembrane helix</keyword>
<evidence type="ECO:0000313" key="3">
    <source>
        <dbReference type="Proteomes" id="UP000661607"/>
    </source>
</evidence>
<evidence type="ECO:0000256" key="1">
    <source>
        <dbReference type="SAM" id="Phobius"/>
    </source>
</evidence>
<keyword evidence="3" id="KW-1185">Reference proteome</keyword>
<keyword evidence="2" id="KW-0378">Hydrolase</keyword>
<sequence>MTPNASSLTSAAERGIPRDPWTRTWPSWAPSAAAVWGVLYATVQLTWAVTGTTVPWTPSRPYSPVAQLLLALLAVVAAGACLAGARPLSRPARTAVTAVLVATVPVFVVGMISLPLHFVTLVSGSGVESATGLAHVLFNTAGAGLLTLSAVSSRRRLRGRCVRCGQPHRGLGSGPLVHPAASAASRRTQVVVYALMCGLLPWAGVKTIWTLGGDALGLTAERWHQMNADAPASAQALASVGIDITVLAALLAVFLILGLMYRWGMVFLRWTLFLSGRRVPRLLPLIPAWLTAASLSAYGIGLTVYAPLTAIGVLPRIEASGGFTSAGLTWMIEFGGLAFAGLGLGLATAARSYASRTRPVCAIGG</sequence>
<feature type="transmembrane region" description="Helical" evidence="1">
    <location>
        <begin position="65"/>
        <end position="83"/>
    </location>
</feature>
<feature type="transmembrane region" description="Helical" evidence="1">
    <location>
        <begin position="95"/>
        <end position="118"/>
    </location>
</feature>
<reference evidence="2 3" key="1">
    <citation type="submission" date="2020-10" db="EMBL/GenBank/DDBJ databases">
        <title>Sequencing the genomes of 1000 actinobacteria strains.</title>
        <authorList>
            <person name="Klenk H.-P."/>
        </authorList>
    </citation>
    <scope>NUCLEOTIDE SEQUENCE [LARGE SCALE GENOMIC DNA]</scope>
    <source>
        <strain evidence="2 3">DSM 43748</strain>
    </source>
</reference>
<keyword evidence="2" id="KW-0224">Dipeptidase</keyword>
<dbReference type="Proteomes" id="UP000661607">
    <property type="component" value="Unassembled WGS sequence"/>
</dbReference>
<protein>
    <submittedName>
        <fullName evidence="2">D-alanyl-D-alanine dipeptidase</fullName>
        <ecNumber evidence="2">3.4.13.22</ecNumber>
    </submittedName>
</protein>
<feature type="transmembrane region" description="Helical" evidence="1">
    <location>
        <begin position="328"/>
        <end position="349"/>
    </location>
</feature>
<feature type="transmembrane region" description="Helical" evidence="1">
    <location>
        <begin position="130"/>
        <end position="151"/>
    </location>
</feature>
<keyword evidence="1" id="KW-0472">Membrane</keyword>
<gene>
    <name evidence="2" type="ORF">H4W81_002256</name>
</gene>
<feature type="transmembrane region" description="Helical" evidence="1">
    <location>
        <begin position="282"/>
        <end position="308"/>
    </location>
</feature>
<name>A0ABR9KBU3_9ACTN</name>
<accession>A0ABR9KBU3</accession>
<dbReference type="EC" id="3.4.13.22" evidence="2"/>
<feature type="transmembrane region" description="Helical" evidence="1">
    <location>
        <begin position="232"/>
        <end position="261"/>
    </location>
</feature>
<dbReference type="EMBL" id="JADBEF010000001">
    <property type="protein sequence ID" value="MBE1559477.1"/>
    <property type="molecule type" value="Genomic_DNA"/>
</dbReference>
<dbReference type="GO" id="GO:0160237">
    <property type="term" value="F:D-Ala-D-Ala dipeptidase activity"/>
    <property type="evidence" value="ECO:0007669"/>
    <property type="project" value="UniProtKB-EC"/>
</dbReference>
<proteinExistence type="predicted"/>
<feature type="transmembrane region" description="Helical" evidence="1">
    <location>
        <begin position="190"/>
        <end position="212"/>
    </location>
</feature>
<evidence type="ECO:0000313" key="2">
    <source>
        <dbReference type="EMBL" id="MBE1559477.1"/>
    </source>
</evidence>
<organism evidence="2 3">
    <name type="scientific">Nonomuraea africana</name>
    <dbReference type="NCBI Taxonomy" id="46171"/>
    <lineage>
        <taxon>Bacteria</taxon>
        <taxon>Bacillati</taxon>
        <taxon>Actinomycetota</taxon>
        <taxon>Actinomycetes</taxon>
        <taxon>Streptosporangiales</taxon>
        <taxon>Streptosporangiaceae</taxon>
        <taxon>Nonomuraea</taxon>
    </lineage>
</organism>
<keyword evidence="1" id="KW-0812">Transmembrane</keyword>